<keyword evidence="2 3" id="KW-0808">Transferase</keyword>
<dbReference type="SUPFAM" id="SSF53756">
    <property type="entry name" value="UDP-Glycosyltransferase/glycogen phosphorylase"/>
    <property type="match status" value="1"/>
</dbReference>
<organism evidence="6 7">
    <name type="scientific">Rosa chinensis</name>
    <name type="common">China rose</name>
    <dbReference type="NCBI Taxonomy" id="74649"/>
    <lineage>
        <taxon>Eukaryota</taxon>
        <taxon>Viridiplantae</taxon>
        <taxon>Streptophyta</taxon>
        <taxon>Embryophyta</taxon>
        <taxon>Tracheophyta</taxon>
        <taxon>Spermatophyta</taxon>
        <taxon>Magnoliopsida</taxon>
        <taxon>eudicotyledons</taxon>
        <taxon>Gunneridae</taxon>
        <taxon>Pentapetalae</taxon>
        <taxon>rosids</taxon>
        <taxon>fabids</taxon>
        <taxon>Rosales</taxon>
        <taxon>Rosaceae</taxon>
        <taxon>Rosoideae</taxon>
        <taxon>Rosoideae incertae sedis</taxon>
        <taxon>Rosa</taxon>
    </lineage>
</organism>
<keyword evidence="3 6" id="KW-0328">Glycosyltransferase</keyword>
<dbReference type="AlphaFoldDB" id="A0A2P6R9G1"/>
<dbReference type="Gene3D" id="3.40.50.2000">
    <property type="entry name" value="Glycogen Phosphorylase B"/>
    <property type="match status" value="2"/>
</dbReference>
<evidence type="ECO:0000259" key="5">
    <source>
        <dbReference type="Pfam" id="PF26168"/>
    </source>
</evidence>
<comment type="caution">
    <text evidence="6">The sequence shown here is derived from an EMBL/GenBank/DDBJ whole genome shotgun (WGS) entry which is preliminary data.</text>
</comment>
<evidence type="ECO:0000256" key="1">
    <source>
        <dbReference type="ARBA" id="ARBA00009995"/>
    </source>
</evidence>
<dbReference type="Pfam" id="PF00201">
    <property type="entry name" value="UDPGT"/>
    <property type="match status" value="1"/>
</dbReference>
<dbReference type="InterPro" id="IPR058980">
    <property type="entry name" value="Glyco_transf_N"/>
</dbReference>
<dbReference type="GO" id="GO:0080043">
    <property type="term" value="F:quercetin 3-O-glucosyltransferase activity"/>
    <property type="evidence" value="ECO:0007669"/>
    <property type="project" value="TreeGrafter"/>
</dbReference>
<dbReference type="Pfam" id="PF26168">
    <property type="entry name" value="Glyco_transf_N"/>
    <property type="match status" value="1"/>
</dbReference>
<dbReference type="InterPro" id="IPR035595">
    <property type="entry name" value="UDP_glycos_trans_CS"/>
</dbReference>
<dbReference type="PANTHER" id="PTHR11926:SF1392">
    <property type="entry name" value="GLYCOSYLTRANSFERASE"/>
    <property type="match status" value="1"/>
</dbReference>
<dbReference type="EMBL" id="PDCK01000041">
    <property type="protein sequence ID" value="PRQ43062.1"/>
    <property type="molecule type" value="Genomic_DNA"/>
</dbReference>
<gene>
    <name evidence="6" type="ORF">RchiOBHm_Chr3g0464341</name>
</gene>
<reference evidence="6 7" key="1">
    <citation type="journal article" date="2018" name="Nat. Genet.">
        <title>The Rosa genome provides new insights in the design of modern roses.</title>
        <authorList>
            <person name="Bendahmane M."/>
        </authorList>
    </citation>
    <scope>NUCLEOTIDE SEQUENCE [LARGE SCALE GENOMIC DNA]</scope>
    <source>
        <strain evidence="7">cv. Old Blush</strain>
    </source>
</reference>
<accession>A0A2P6R9G1</accession>
<evidence type="ECO:0000313" key="6">
    <source>
        <dbReference type="EMBL" id="PRQ43062.1"/>
    </source>
</evidence>
<feature type="domain" description="Glycosyltransferase N-terminal" evidence="5">
    <location>
        <begin position="11"/>
        <end position="139"/>
    </location>
</feature>
<comment type="similarity">
    <text evidence="1 3">Belongs to the UDP-glycosyltransferase family.</text>
</comment>
<dbReference type="InterPro" id="IPR002213">
    <property type="entry name" value="UDP_glucos_trans"/>
</dbReference>
<dbReference type="EC" id="2.4.1.-" evidence="4"/>
<evidence type="ECO:0000256" key="4">
    <source>
        <dbReference type="RuleBase" id="RU362057"/>
    </source>
</evidence>
<evidence type="ECO:0000256" key="3">
    <source>
        <dbReference type="RuleBase" id="RU003718"/>
    </source>
</evidence>
<dbReference type="CDD" id="cd03784">
    <property type="entry name" value="GT1_Gtf-like"/>
    <property type="match status" value="1"/>
</dbReference>
<keyword evidence="7" id="KW-1185">Reference proteome</keyword>
<dbReference type="PANTHER" id="PTHR11926">
    <property type="entry name" value="GLUCOSYL/GLUCURONOSYL TRANSFERASES"/>
    <property type="match status" value="1"/>
</dbReference>
<evidence type="ECO:0000313" key="7">
    <source>
        <dbReference type="Proteomes" id="UP000238479"/>
    </source>
</evidence>
<dbReference type="PROSITE" id="PS00375">
    <property type="entry name" value="UDPGT"/>
    <property type="match status" value="1"/>
</dbReference>
<dbReference type="Proteomes" id="UP000238479">
    <property type="component" value="Chromosome 3"/>
</dbReference>
<dbReference type="GO" id="GO:0080044">
    <property type="term" value="F:quercetin 7-O-glucosyltransferase activity"/>
    <property type="evidence" value="ECO:0007669"/>
    <property type="project" value="TreeGrafter"/>
</dbReference>
<dbReference type="FunFam" id="3.40.50.2000:FF:000040">
    <property type="entry name" value="UDP-glycosyltransferase 76C1"/>
    <property type="match status" value="1"/>
</dbReference>
<protein>
    <recommendedName>
        <fullName evidence="4">Glycosyltransferase</fullName>
        <ecNumber evidence="4">2.4.1.-</ecNumber>
    </recommendedName>
</protein>
<dbReference type="OrthoDB" id="5835829at2759"/>
<dbReference type="OMA" id="CWPHYVD"/>
<sequence length="514" mass="57827">METHMKLQPHVLLLPFPAQGHIKPMLALAQLLCHAGIHVTFLNTEHNHRQLTQRQALSARFPTLHFHSISDNLPSDNPRSLSSNFMDIVTSLRSKTAPLLHQLLVSLTSKIDVGSAAQLPPLGCVITDWLMCFAIEAAEEVGIPVIAFRTTSACSFWCDSCIPKLIEEAQLPFGDEDMDMTVRGILGMECLLRRRDLPSTCRLPIEHPVMQFYMEEARSITRASSLIINTFDDLESSVLSHIASRFSNIYTVGPLHALLKSRFVDDNPSSSSSAAASLRQEDRRCMMWLDSQRVGSVIFVSFGSVVKLTRVQLLEFWHGLVNSGSPFLWVIRSDLLRSSAAEHASHLTPAELEIGTKERGFIVDWAPQEEVLAHETVVGFLTHSGWNSTLEAIWAGVPMLCWPQLADQQVNSRWVGEVWKIGVDMKDTCDRSTIEKMIKTLMEGKERDMISRSVDQFAKLAQTSVSESGSSYHNLEKLIQYLREIYDLICIRFTVSYLYMQEVQLGLHNHVLLA</sequence>
<evidence type="ECO:0000256" key="2">
    <source>
        <dbReference type="ARBA" id="ARBA00022679"/>
    </source>
</evidence>
<name>A0A2P6R9G1_ROSCH</name>
<proteinExistence type="inferred from homology"/>
<dbReference type="Gramene" id="PRQ43062">
    <property type="protein sequence ID" value="PRQ43062"/>
    <property type="gene ID" value="RchiOBHm_Chr3g0464341"/>
</dbReference>